<dbReference type="GO" id="GO:0030286">
    <property type="term" value="C:dynein complex"/>
    <property type="evidence" value="ECO:0007669"/>
    <property type="project" value="InterPro"/>
</dbReference>
<proteinExistence type="predicted"/>
<gene>
    <name evidence="1" type="ORF">DdX_15842</name>
</gene>
<name>A0AAD4R0H2_9BILA</name>
<sequence length="122" mass="13849">MSSDSEEEVVNRGGVPDLELADLEYEPRIEIISIWNVEDGLKTQIVESVKSAFTKFVFKNEIVNAIHDELREKIGGGWICIMSRDDFVTNNINANSTEPRESALRFLVDLGYHLLICRLFCA</sequence>
<dbReference type="Gene3D" id="3.30.740.10">
    <property type="entry name" value="Protein Inhibitor Of Neuronal Nitric Oxide Synthase"/>
    <property type="match status" value="1"/>
</dbReference>
<evidence type="ECO:0000313" key="1">
    <source>
        <dbReference type="EMBL" id="KAI1701895.1"/>
    </source>
</evidence>
<protein>
    <recommendedName>
        <fullName evidence="3">Dynein light chain</fullName>
    </recommendedName>
</protein>
<organism evidence="1 2">
    <name type="scientific">Ditylenchus destructor</name>
    <dbReference type="NCBI Taxonomy" id="166010"/>
    <lineage>
        <taxon>Eukaryota</taxon>
        <taxon>Metazoa</taxon>
        <taxon>Ecdysozoa</taxon>
        <taxon>Nematoda</taxon>
        <taxon>Chromadorea</taxon>
        <taxon>Rhabditida</taxon>
        <taxon>Tylenchina</taxon>
        <taxon>Tylenchomorpha</taxon>
        <taxon>Sphaerularioidea</taxon>
        <taxon>Anguinidae</taxon>
        <taxon>Anguininae</taxon>
        <taxon>Ditylenchus</taxon>
    </lineage>
</organism>
<evidence type="ECO:0008006" key="3">
    <source>
        <dbReference type="Google" id="ProtNLM"/>
    </source>
</evidence>
<dbReference type="EMBL" id="JAKKPZ010000109">
    <property type="protein sequence ID" value="KAI1701895.1"/>
    <property type="molecule type" value="Genomic_DNA"/>
</dbReference>
<dbReference type="GO" id="GO:0007017">
    <property type="term" value="P:microtubule-based process"/>
    <property type="evidence" value="ECO:0007669"/>
    <property type="project" value="InterPro"/>
</dbReference>
<dbReference type="AlphaFoldDB" id="A0AAD4R0H2"/>
<keyword evidence="2" id="KW-1185">Reference proteome</keyword>
<dbReference type="InterPro" id="IPR037177">
    <property type="entry name" value="DLC_sf"/>
</dbReference>
<accession>A0AAD4R0H2</accession>
<dbReference type="Proteomes" id="UP001201812">
    <property type="component" value="Unassembled WGS sequence"/>
</dbReference>
<reference evidence="1" key="1">
    <citation type="submission" date="2022-01" db="EMBL/GenBank/DDBJ databases">
        <title>Genome Sequence Resource for Two Populations of Ditylenchus destructor, the Migratory Endoparasitic Phytonematode.</title>
        <authorList>
            <person name="Zhang H."/>
            <person name="Lin R."/>
            <person name="Xie B."/>
        </authorList>
    </citation>
    <scope>NUCLEOTIDE SEQUENCE</scope>
    <source>
        <strain evidence="1">BazhouSP</strain>
    </source>
</reference>
<evidence type="ECO:0000313" key="2">
    <source>
        <dbReference type="Proteomes" id="UP001201812"/>
    </source>
</evidence>
<comment type="caution">
    <text evidence="1">The sequence shown here is derived from an EMBL/GenBank/DDBJ whole genome shotgun (WGS) entry which is preliminary data.</text>
</comment>
<dbReference type="SUPFAM" id="SSF54648">
    <property type="entry name" value="DLC"/>
    <property type="match status" value="1"/>
</dbReference>